<keyword evidence="3" id="KW-0540">Nuclease</keyword>
<protein>
    <submittedName>
        <fullName evidence="3">HNH endonuclease</fullName>
    </submittedName>
</protein>
<keyword evidence="4" id="KW-1185">Reference proteome</keyword>
<gene>
    <name evidence="3" type="ORF">IRY55_11280</name>
</gene>
<dbReference type="InterPro" id="IPR003615">
    <property type="entry name" value="HNH_nuc"/>
</dbReference>
<keyword evidence="3" id="KW-0255">Endonuclease</keyword>
<organism evidence="3 4">
    <name type="scientific">Savagea serpentis</name>
    <dbReference type="NCBI Taxonomy" id="2785297"/>
    <lineage>
        <taxon>Bacteria</taxon>
        <taxon>Bacillati</taxon>
        <taxon>Bacillota</taxon>
        <taxon>Bacilli</taxon>
        <taxon>Bacillales</taxon>
        <taxon>Caryophanaceae</taxon>
        <taxon>Savagea</taxon>
    </lineage>
</organism>
<accession>A0A8J7G5T4</accession>
<comment type="caution">
    <text evidence="3">The sequence shown here is derived from an EMBL/GenBank/DDBJ whole genome shotgun (WGS) entry which is preliminary data.</text>
</comment>
<name>A0A8J7G5T4_9BACL</name>
<evidence type="ECO:0000259" key="2">
    <source>
        <dbReference type="Pfam" id="PF01844"/>
    </source>
</evidence>
<dbReference type="AlphaFoldDB" id="A0A8J7G5T4"/>
<sequence>MFLLNIVFVKNIREVKHNIERFNEEIDQSSPLNKKLKTFQQWYYVKELNLFAPSKYIGYQNMNAHLYEKVLPFLDGRETVEILKKYFQQIDCPNLEQQLREHFEGRIRRKIKLNVLKSEHALIEEECLKVNDNGNNQQSNVEDDGNTEGMQRVRDTTYYERDSANRRRAIEIHGLQCKACGFDFEKTYGERGRGFIEVHHIEPLSTLNKTMKINPKTDLIPLCANCHRMIHRKHDEVLSIEQLRNLIELQKSFNEE</sequence>
<reference evidence="3" key="1">
    <citation type="submission" date="2020-11" db="EMBL/GenBank/DDBJ databases">
        <title>Multidrug resistant novel bacterium Savagea serpentis sp. nov., isolated from the scats of a vine snake (Ahaetulla nasuta).</title>
        <authorList>
            <person name="Venkata Ramana V."/>
            <person name="Vikas Patil S."/>
            <person name="Yogita Lugani V."/>
        </authorList>
    </citation>
    <scope>NUCLEOTIDE SEQUENCE</scope>
    <source>
        <strain evidence="3">SN6</strain>
    </source>
</reference>
<evidence type="ECO:0000313" key="3">
    <source>
        <dbReference type="EMBL" id="MBF4501947.1"/>
    </source>
</evidence>
<dbReference type="EMBL" id="JADKPV010000006">
    <property type="protein sequence ID" value="MBF4501947.1"/>
    <property type="molecule type" value="Genomic_DNA"/>
</dbReference>
<dbReference type="GO" id="GO:0003676">
    <property type="term" value="F:nucleic acid binding"/>
    <property type="evidence" value="ECO:0007669"/>
    <property type="project" value="InterPro"/>
</dbReference>
<evidence type="ECO:0000256" key="1">
    <source>
        <dbReference type="SAM" id="MobiDB-lite"/>
    </source>
</evidence>
<feature type="region of interest" description="Disordered" evidence="1">
    <location>
        <begin position="133"/>
        <end position="152"/>
    </location>
</feature>
<feature type="domain" description="HNH" evidence="2">
    <location>
        <begin position="177"/>
        <end position="232"/>
    </location>
</feature>
<proteinExistence type="predicted"/>
<dbReference type="GO" id="GO:0008270">
    <property type="term" value="F:zinc ion binding"/>
    <property type="evidence" value="ECO:0007669"/>
    <property type="project" value="InterPro"/>
</dbReference>
<dbReference type="Gene3D" id="1.10.30.50">
    <property type="match status" value="1"/>
</dbReference>
<dbReference type="GO" id="GO:0004519">
    <property type="term" value="F:endonuclease activity"/>
    <property type="evidence" value="ECO:0007669"/>
    <property type="project" value="UniProtKB-KW"/>
</dbReference>
<dbReference type="CDD" id="cd00085">
    <property type="entry name" value="HNHc"/>
    <property type="match status" value="1"/>
</dbReference>
<dbReference type="Pfam" id="PF01844">
    <property type="entry name" value="HNH"/>
    <property type="match status" value="1"/>
</dbReference>
<dbReference type="Proteomes" id="UP000622653">
    <property type="component" value="Unassembled WGS sequence"/>
</dbReference>
<keyword evidence="3" id="KW-0378">Hydrolase</keyword>
<evidence type="ECO:0000313" key="4">
    <source>
        <dbReference type="Proteomes" id="UP000622653"/>
    </source>
</evidence>
<dbReference type="InterPro" id="IPR002711">
    <property type="entry name" value="HNH"/>
</dbReference>